<gene>
    <name evidence="4" type="ORF">CRD36_12365</name>
</gene>
<evidence type="ECO:0000256" key="1">
    <source>
        <dbReference type="ARBA" id="ARBA00023125"/>
    </source>
</evidence>
<accession>A0A2G4YQJ0</accession>
<reference evidence="4 5" key="1">
    <citation type="submission" date="2017-10" db="EMBL/GenBank/DDBJ databases">
        <title>Frigbacter circumglobatus gen. nov. sp. nov., isolated from sediment cultured in situ.</title>
        <authorList>
            <person name="Zhao Z."/>
        </authorList>
    </citation>
    <scope>NUCLEOTIDE SEQUENCE [LARGE SCALE GENOMIC DNA]</scope>
    <source>
        <strain evidence="4 5">ZYL</strain>
    </source>
</reference>
<feature type="DNA-binding region" description="H-T-H motif" evidence="2">
    <location>
        <begin position="33"/>
        <end position="52"/>
    </location>
</feature>
<dbReference type="SUPFAM" id="SSF46689">
    <property type="entry name" value="Homeodomain-like"/>
    <property type="match status" value="1"/>
</dbReference>
<dbReference type="Gene3D" id="1.10.357.10">
    <property type="entry name" value="Tetracycline Repressor, domain 2"/>
    <property type="match status" value="1"/>
</dbReference>
<dbReference type="GO" id="GO:0003700">
    <property type="term" value="F:DNA-binding transcription factor activity"/>
    <property type="evidence" value="ECO:0007669"/>
    <property type="project" value="TreeGrafter"/>
</dbReference>
<dbReference type="PROSITE" id="PS50977">
    <property type="entry name" value="HTH_TETR_2"/>
    <property type="match status" value="1"/>
</dbReference>
<comment type="caution">
    <text evidence="4">The sequence shown here is derived from an EMBL/GenBank/DDBJ whole genome shotgun (WGS) entry which is preliminary data.</text>
</comment>
<evidence type="ECO:0000259" key="3">
    <source>
        <dbReference type="PROSITE" id="PS50977"/>
    </source>
</evidence>
<dbReference type="PANTHER" id="PTHR30055">
    <property type="entry name" value="HTH-TYPE TRANSCRIPTIONAL REGULATOR RUTR"/>
    <property type="match status" value="1"/>
</dbReference>
<dbReference type="AlphaFoldDB" id="A0A2G4YQJ0"/>
<dbReference type="InParanoid" id="A0A2G4YQJ0"/>
<dbReference type="Pfam" id="PF00440">
    <property type="entry name" value="TetR_N"/>
    <property type="match status" value="1"/>
</dbReference>
<dbReference type="PRINTS" id="PR00455">
    <property type="entry name" value="HTHTETR"/>
</dbReference>
<dbReference type="InterPro" id="IPR001647">
    <property type="entry name" value="HTH_TetR"/>
</dbReference>
<evidence type="ECO:0000313" key="5">
    <source>
        <dbReference type="Proteomes" id="UP000229730"/>
    </source>
</evidence>
<keyword evidence="5" id="KW-1185">Reference proteome</keyword>
<dbReference type="InterPro" id="IPR009057">
    <property type="entry name" value="Homeodomain-like_sf"/>
</dbReference>
<proteinExistence type="predicted"/>
<dbReference type="EMBL" id="PDEM01000024">
    <property type="protein sequence ID" value="PHZ84589.1"/>
    <property type="molecule type" value="Genomic_DNA"/>
</dbReference>
<dbReference type="Proteomes" id="UP000229730">
    <property type="component" value="Unassembled WGS sequence"/>
</dbReference>
<keyword evidence="1 2" id="KW-0238">DNA-binding</keyword>
<feature type="domain" description="HTH tetR-type" evidence="3">
    <location>
        <begin position="10"/>
        <end position="70"/>
    </location>
</feature>
<dbReference type="GO" id="GO:0000976">
    <property type="term" value="F:transcription cis-regulatory region binding"/>
    <property type="evidence" value="ECO:0007669"/>
    <property type="project" value="TreeGrafter"/>
</dbReference>
<dbReference type="OrthoDB" id="9808189at2"/>
<dbReference type="InterPro" id="IPR050109">
    <property type="entry name" value="HTH-type_TetR-like_transc_reg"/>
</dbReference>
<dbReference type="RefSeq" id="WP_099473679.1">
    <property type="nucleotide sequence ID" value="NZ_CAXBMK010000003.1"/>
</dbReference>
<protein>
    <recommendedName>
        <fullName evidence="3">HTH tetR-type domain-containing protein</fullName>
    </recommendedName>
</protein>
<dbReference type="PANTHER" id="PTHR30055:SF226">
    <property type="entry name" value="HTH-TYPE TRANSCRIPTIONAL REGULATOR PKSA"/>
    <property type="match status" value="1"/>
</dbReference>
<organism evidence="4 5">
    <name type="scientific">Paremcibacter congregatus</name>
    <dbReference type="NCBI Taxonomy" id="2043170"/>
    <lineage>
        <taxon>Bacteria</taxon>
        <taxon>Pseudomonadati</taxon>
        <taxon>Pseudomonadota</taxon>
        <taxon>Alphaproteobacteria</taxon>
        <taxon>Emcibacterales</taxon>
        <taxon>Emcibacteraceae</taxon>
        <taxon>Paremcibacter</taxon>
    </lineage>
</organism>
<sequence length="205" mass="22962">MTGLRAKQKARRREMIEKAAVHLFEKKGFAVTTIEDISEEALVSPATVYNYYGNKGELLLALIAHGEEDTRSKRAEYEQRAASEDPADLLTDIIGSNMQNTLRYMSRELWGHVVAYVATTSDPDVAPRYLAGIADDLAAALAVALEKYSELGVLRPLDAEQYAYLMTRLERNHFLGFIYLKSMTIEEMLAGVRKDITLLVESLKA</sequence>
<name>A0A2G4YQJ0_9PROT</name>
<evidence type="ECO:0000313" key="4">
    <source>
        <dbReference type="EMBL" id="PHZ84589.1"/>
    </source>
</evidence>
<evidence type="ECO:0000256" key="2">
    <source>
        <dbReference type="PROSITE-ProRule" id="PRU00335"/>
    </source>
</evidence>